<reference evidence="3" key="1">
    <citation type="journal article" date="2019" name="Plant Biotechnol. J.">
        <title>Genome sequencing of the Australian wild diploid species Gossypium australe highlights disease resistance and delayed gland morphogenesis.</title>
        <authorList>
            <person name="Cai Y."/>
            <person name="Cai X."/>
            <person name="Wang Q."/>
            <person name="Wang P."/>
            <person name="Zhang Y."/>
            <person name="Cai C."/>
            <person name="Xu Y."/>
            <person name="Wang K."/>
            <person name="Zhou Z."/>
            <person name="Wang C."/>
            <person name="Geng S."/>
            <person name="Li B."/>
            <person name="Dong Q."/>
            <person name="Hou Y."/>
            <person name="Wang H."/>
            <person name="Ai P."/>
            <person name="Liu Z."/>
            <person name="Yi F."/>
            <person name="Sun M."/>
            <person name="An G."/>
            <person name="Cheng J."/>
            <person name="Zhang Y."/>
            <person name="Shi Q."/>
            <person name="Xie Y."/>
            <person name="Shi X."/>
            <person name="Chang Y."/>
            <person name="Huang F."/>
            <person name="Chen Y."/>
            <person name="Hong S."/>
            <person name="Mi L."/>
            <person name="Sun Q."/>
            <person name="Zhang L."/>
            <person name="Zhou B."/>
            <person name="Peng R."/>
            <person name="Zhang X."/>
            <person name="Liu F."/>
        </authorList>
    </citation>
    <scope>NUCLEOTIDE SEQUENCE [LARGE SCALE GENOMIC DNA]</scope>
    <source>
        <strain evidence="3">cv. PA1801</strain>
    </source>
</reference>
<dbReference type="Proteomes" id="UP000325315">
    <property type="component" value="Unassembled WGS sequence"/>
</dbReference>
<comment type="caution">
    <text evidence="2">The sequence shown here is derived from an EMBL/GenBank/DDBJ whole genome shotgun (WGS) entry which is preliminary data.</text>
</comment>
<evidence type="ECO:0000313" key="3">
    <source>
        <dbReference type="Proteomes" id="UP000325315"/>
    </source>
</evidence>
<dbReference type="PANTHER" id="PTHR31168:SF19">
    <property type="entry name" value="OS01G0683700 PROTEIN"/>
    <property type="match status" value="1"/>
</dbReference>
<dbReference type="OrthoDB" id="761598at2759"/>
<proteinExistence type="predicted"/>
<keyword evidence="1" id="KW-0472">Membrane</keyword>
<dbReference type="Pfam" id="PF04654">
    <property type="entry name" value="DUF599"/>
    <property type="match status" value="1"/>
</dbReference>
<gene>
    <name evidence="2" type="ORF">EPI10_012913</name>
</gene>
<dbReference type="PANTHER" id="PTHR31168">
    <property type="entry name" value="OS02G0292800 PROTEIN"/>
    <property type="match status" value="1"/>
</dbReference>
<accession>A0A5B6UKB9</accession>
<keyword evidence="1" id="KW-1133">Transmembrane helix</keyword>
<keyword evidence="1" id="KW-0812">Transmembrane</keyword>
<keyword evidence="3" id="KW-1185">Reference proteome</keyword>
<evidence type="ECO:0000256" key="1">
    <source>
        <dbReference type="SAM" id="Phobius"/>
    </source>
</evidence>
<feature type="transmembrane region" description="Helical" evidence="1">
    <location>
        <begin position="96"/>
        <end position="118"/>
    </location>
</feature>
<sequence>MVAYTCYTTHLNIEGNEINGPRTKHQILMYQDPLKNGVLAVQTIRNNIMASTLLATVAITLSSLISVFVTSSSDSSNTTSEIFYGNNSRLLSSIKYFSILLCFLVAFICNVQSIRYYAHVSFLITLPSSVDNVDSVEYVARNLNRGSHSWSLGLRAFYLSFPLLLWIFGPIPFFLCCCCMSCALYFLDTTTSFTRQLHRRSFKEETLKTDLFEDSMQASFHKRQHGCFLDIVFLGQELASTVGRVFTFGCLKMKSTIQYVII</sequence>
<name>A0A5B6UKB9_9ROSI</name>
<dbReference type="EMBL" id="SMMG02000010">
    <property type="protein sequence ID" value="KAA3458279.1"/>
    <property type="molecule type" value="Genomic_DNA"/>
</dbReference>
<organism evidence="2 3">
    <name type="scientific">Gossypium australe</name>
    <dbReference type="NCBI Taxonomy" id="47621"/>
    <lineage>
        <taxon>Eukaryota</taxon>
        <taxon>Viridiplantae</taxon>
        <taxon>Streptophyta</taxon>
        <taxon>Embryophyta</taxon>
        <taxon>Tracheophyta</taxon>
        <taxon>Spermatophyta</taxon>
        <taxon>Magnoliopsida</taxon>
        <taxon>eudicotyledons</taxon>
        <taxon>Gunneridae</taxon>
        <taxon>Pentapetalae</taxon>
        <taxon>rosids</taxon>
        <taxon>malvids</taxon>
        <taxon>Malvales</taxon>
        <taxon>Malvaceae</taxon>
        <taxon>Malvoideae</taxon>
        <taxon>Gossypium</taxon>
    </lineage>
</organism>
<feature type="transmembrane region" description="Helical" evidence="1">
    <location>
        <begin position="163"/>
        <end position="187"/>
    </location>
</feature>
<feature type="transmembrane region" description="Helical" evidence="1">
    <location>
        <begin position="48"/>
        <end position="69"/>
    </location>
</feature>
<evidence type="ECO:0000313" key="2">
    <source>
        <dbReference type="EMBL" id="KAA3458279.1"/>
    </source>
</evidence>
<dbReference type="InterPro" id="IPR006747">
    <property type="entry name" value="DUF599"/>
</dbReference>
<dbReference type="AlphaFoldDB" id="A0A5B6UKB9"/>
<protein>
    <submittedName>
        <fullName evidence="2">DUF599 domain-containing protein</fullName>
    </submittedName>
</protein>